<dbReference type="HOGENOM" id="CLU_3310028_0_0_9"/>
<accession>E2ZMQ0</accession>
<dbReference type="EMBL" id="AECU01000215">
    <property type="protein sequence ID" value="EFQ05546.1"/>
    <property type="molecule type" value="Genomic_DNA"/>
</dbReference>
<proteinExistence type="predicted"/>
<sequence>MSQALNRSIHYPFPPNGIFRKSLFLFLCHYSTILSHKLP</sequence>
<protein>
    <submittedName>
        <fullName evidence="1">Uncharacterized protein</fullName>
    </submittedName>
</protein>
<dbReference type="AlphaFoldDB" id="E2ZMQ0"/>
<evidence type="ECO:0000313" key="1">
    <source>
        <dbReference type="EMBL" id="EFQ05546.1"/>
    </source>
</evidence>
<dbReference type="BioCyc" id="FCF748224-HMP:GTSS-994-MONOMER"/>
<reference evidence="1 2" key="1">
    <citation type="submission" date="2010-08" db="EMBL/GenBank/DDBJ databases">
        <authorList>
            <person name="Weinstock G."/>
            <person name="Sodergren E."/>
            <person name="Clifton S."/>
            <person name="Fulton L."/>
            <person name="Fulton B."/>
            <person name="Courtney L."/>
            <person name="Fronick C."/>
            <person name="Harrison M."/>
            <person name="Strong C."/>
            <person name="Farmer C."/>
            <person name="Delahaunty K."/>
            <person name="Markovic C."/>
            <person name="Hall O."/>
            <person name="Minx P."/>
            <person name="Tomlinson C."/>
            <person name="Mitreva M."/>
            <person name="Hou S."/>
            <person name="Chen J."/>
            <person name="Wollam A."/>
            <person name="Pepin K.H."/>
            <person name="Johnson M."/>
            <person name="Bhonagiri V."/>
            <person name="Zhang X."/>
            <person name="Suruliraj S."/>
            <person name="Warren W."/>
            <person name="Chinwalla A."/>
            <person name="Mardis E.R."/>
            <person name="Wilson R.K."/>
        </authorList>
    </citation>
    <scope>NUCLEOTIDE SEQUENCE [LARGE SCALE GENOMIC DNA]</scope>
    <source>
        <strain evidence="1 2">KLE1255</strain>
    </source>
</reference>
<name>E2ZMQ0_9FIRM</name>
<organism evidence="1 2">
    <name type="scientific">Faecalibacterium cf. prausnitzii KLE1255</name>
    <dbReference type="NCBI Taxonomy" id="748224"/>
    <lineage>
        <taxon>Bacteria</taxon>
        <taxon>Bacillati</taxon>
        <taxon>Bacillota</taxon>
        <taxon>Clostridia</taxon>
        <taxon>Eubacteriales</taxon>
        <taxon>Oscillospiraceae</taxon>
        <taxon>Faecalibacterium</taxon>
    </lineage>
</organism>
<comment type="caution">
    <text evidence="1">The sequence shown here is derived from an EMBL/GenBank/DDBJ whole genome shotgun (WGS) entry which is preliminary data.</text>
</comment>
<evidence type="ECO:0000313" key="2">
    <source>
        <dbReference type="Proteomes" id="UP000006028"/>
    </source>
</evidence>
<dbReference type="Proteomes" id="UP000006028">
    <property type="component" value="Unassembled WGS sequence"/>
</dbReference>
<gene>
    <name evidence="1" type="ORF">HMPREF9436_02977</name>
</gene>